<organism evidence="1 2">
    <name type="scientific">Populus tomentosa</name>
    <name type="common">Chinese white poplar</name>
    <dbReference type="NCBI Taxonomy" id="118781"/>
    <lineage>
        <taxon>Eukaryota</taxon>
        <taxon>Viridiplantae</taxon>
        <taxon>Streptophyta</taxon>
        <taxon>Embryophyta</taxon>
        <taxon>Tracheophyta</taxon>
        <taxon>Spermatophyta</taxon>
        <taxon>Magnoliopsida</taxon>
        <taxon>eudicotyledons</taxon>
        <taxon>Gunneridae</taxon>
        <taxon>Pentapetalae</taxon>
        <taxon>rosids</taxon>
        <taxon>fabids</taxon>
        <taxon>Malpighiales</taxon>
        <taxon>Salicaceae</taxon>
        <taxon>Saliceae</taxon>
        <taxon>Populus</taxon>
    </lineage>
</organism>
<evidence type="ECO:0008006" key="3">
    <source>
        <dbReference type="Google" id="ProtNLM"/>
    </source>
</evidence>
<proteinExistence type="predicted"/>
<reference evidence="1" key="1">
    <citation type="journal article" date="2020" name="bioRxiv">
        <title>Hybrid origin of Populus tomentosa Carr. identified through genome sequencing and phylogenomic analysis.</title>
        <authorList>
            <person name="An X."/>
            <person name="Gao K."/>
            <person name="Chen Z."/>
            <person name="Li J."/>
            <person name="Yang X."/>
            <person name="Yang X."/>
            <person name="Zhou J."/>
            <person name="Guo T."/>
            <person name="Zhao T."/>
            <person name="Huang S."/>
            <person name="Miao D."/>
            <person name="Khan W.U."/>
            <person name="Rao P."/>
            <person name="Ye M."/>
            <person name="Lei B."/>
            <person name="Liao W."/>
            <person name="Wang J."/>
            <person name="Ji L."/>
            <person name="Li Y."/>
            <person name="Guo B."/>
            <person name="Mustafa N.S."/>
            <person name="Li S."/>
            <person name="Yun Q."/>
            <person name="Keller S.R."/>
            <person name="Mao J."/>
            <person name="Zhang R."/>
            <person name="Strauss S.H."/>
        </authorList>
    </citation>
    <scope>NUCLEOTIDE SEQUENCE</scope>
    <source>
        <strain evidence="1">GM15</strain>
        <tissue evidence="1">Leaf</tissue>
    </source>
</reference>
<comment type="caution">
    <text evidence="1">The sequence shown here is derived from an EMBL/GenBank/DDBJ whole genome shotgun (WGS) entry which is preliminary data.</text>
</comment>
<dbReference type="GO" id="GO:0009451">
    <property type="term" value="P:RNA modification"/>
    <property type="evidence" value="ECO:0007669"/>
    <property type="project" value="InterPro"/>
</dbReference>
<dbReference type="EMBL" id="JAAWWB010000036">
    <property type="protein sequence ID" value="KAG6740077.1"/>
    <property type="molecule type" value="Genomic_DNA"/>
</dbReference>
<sequence length="225" mass="25608">MNLVSWSAIISGYERSGGPVFAVELFSKLKPVPNDFDYRREDNDFTYASALAACSRLVSIRNRKQAHGIFNKMEHRNLVSWNAEILFGNYGFRRKAMEVLVKMTTAGVKPDFVTFVGLLTACNHAELVDEGRVYFQFHGRNLWGFSSNRGFFSSLIDLLGRAGRLKEAEEYMKKFPFGHDPFVSDLNRAIVGSSLNVAYAVDKVNALKLKQWRKLNRLQLRQLAS</sequence>
<dbReference type="PANTHER" id="PTHR47926">
    <property type="entry name" value="PENTATRICOPEPTIDE REPEAT-CONTAINING PROTEIN"/>
    <property type="match status" value="1"/>
</dbReference>
<dbReference type="GO" id="GO:0003723">
    <property type="term" value="F:RNA binding"/>
    <property type="evidence" value="ECO:0007669"/>
    <property type="project" value="InterPro"/>
</dbReference>
<accession>A0A8X8C3P2</accession>
<protein>
    <recommendedName>
        <fullName evidence="3">Pentatricopeptide repeat-containing protein</fullName>
    </recommendedName>
</protein>
<evidence type="ECO:0000313" key="1">
    <source>
        <dbReference type="EMBL" id="KAG6740077.1"/>
    </source>
</evidence>
<dbReference type="Proteomes" id="UP000886885">
    <property type="component" value="Chromosome 18D"/>
</dbReference>
<gene>
    <name evidence="1" type="ORF">POTOM_057711</name>
</gene>
<dbReference type="OrthoDB" id="1729972at2759"/>
<dbReference type="Pfam" id="PF01535">
    <property type="entry name" value="PPR"/>
    <property type="match status" value="2"/>
</dbReference>
<dbReference type="InterPro" id="IPR002885">
    <property type="entry name" value="PPR_rpt"/>
</dbReference>
<dbReference type="InterPro" id="IPR046960">
    <property type="entry name" value="PPR_At4g14850-like_plant"/>
</dbReference>
<keyword evidence="2" id="KW-1185">Reference proteome</keyword>
<evidence type="ECO:0000313" key="2">
    <source>
        <dbReference type="Proteomes" id="UP000886885"/>
    </source>
</evidence>
<name>A0A8X8C3P2_POPTO</name>
<dbReference type="AlphaFoldDB" id="A0A8X8C3P2"/>